<evidence type="ECO:0000256" key="9">
    <source>
        <dbReference type="ARBA" id="ARBA00022842"/>
    </source>
</evidence>
<feature type="binding site" evidence="12">
    <location>
        <position position="266"/>
    </location>
    <ligand>
        <name>K(+)</name>
        <dbReference type="ChEBI" id="CHEBI:29103"/>
    </ligand>
</feature>
<dbReference type="Gene3D" id="3.40.1190.20">
    <property type="match status" value="1"/>
</dbReference>
<evidence type="ECO:0000256" key="7">
    <source>
        <dbReference type="ARBA" id="ARBA00022777"/>
    </source>
</evidence>
<comment type="similarity">
    <text evidence="12">Belongs to the carbohydrate kinase PfkB family. Ribokinase subfamily.</text>
</comment>
<evidence type="ECO:0000256" key="10">
    <source>
        <dbReference type="ARBA" id="ARBA00022958"/>
    </source>
</evidence>
<feature type="binding site" evidence="12">
    <location>
        <position position="195"/>
    </location>
    <ligand>
        <name>ATP</name>
        <dbReference type="ChEBI" id="CHEBI:30616"/>
    </ligand>
</feature>
<dbReference type="InterPro" id="IPR002139">
    <property type="entry name" value="Ribo/fructo_kinase"/>
</dbReference>
<dbReference type="CDD" id="cd01174">
    <property type="entry name" value="ribokinase"/>
    <property type="match status" value="1"/>
</dbReference>
<dbReference type="PROSITE" id="PS00584">
    <property type="entry name" value="PFKB_KINASES_2"/>
    <property type="match status" value="1"/>
</dbReference>
<evidence type="ECO:0000256" key="12">
    <source>
        <dbReference type="HAMAP-Rule" id="MF_01987"/>
    </source>
</evidence>
<dbReference type="PRINTS" id="PR00990">
    <property type="entry name" value="RIBOKINASE"/>
</dbReference>
<comment type="caution">
    <text evidence="12">Lacks conserved residue(s) required for the propagation of feature annotation.</text>
</comment>
<dbReference type="InterPro" id="IPR029056">
    <property type="entry name" value="Ribokinase-like"/>
</dbReference>
<comment type="cofactor">
    <cofactor evidence="12">
        <name>Mg(2+)</name>
        <dbReference type="ChEBI" id="CHEBI:18420"/>
    </cofactor>
    <text evidence="12">Requires a divalent cation, most likely magnesium in vivo, as an electrophilic catalyst to aid phosphoryl group transfer. It is the chelate of the metal and the nucleotide that is the actual substrate.</text>
</comment>
<keyword evidence="5 12" id="KW-0479">Metal-binding</keyword>
<feature type="domain" description="Carbohydrate kinase PfkB" evidence="13">
    <location>
        <begin position="10"/>
        <end position="312"/>
    </location>
</feature>
<dbReference type="InterPro" id="IPR011877">
    <property type="entry name" value="Ribokinase"/>
</dbReference>
<keyword evidence="9 12" id="KW-0460">Magnesium</keyword>
<evidence type="ECO:0000256" key="8">
    <source>
        <dbReference type="ARBA" id="ARBA00022840"/>
    </source>
</evidence>
<feature type="active site" description="Proton acceptor" evidence="12">
    <location>
        <position position="270"/>
    </location>
</feature>
<organism evidence="14 15">
    <name type="scientific">Arthrobacter silviterrae</name>
    <dbReference type="NCBI Taxonomy" id="2026658"/>
    <lineage>
        <taxon>Bacteria</taxon>
        <taxon>Bacillati</taxon>
        <taxon>Actinomycetota</taxon>
        <taxon>Actinomycetes</taxon>
        <taxon>Micrococcales</taxon>
        <taxon>Micrococcaceae</taxon>
        <taxon>Arthrobacter</taxon>
    </lineage>
</organism>
<dbReference type="SUPFAM" id="SSF53613">
    <property type="entry name" value="Ribokinase-like"/>
    <property type="match status" value="1"/>
</dbReference>
<dbReference type="EC" id="2.7.1.15" evidence="2 12"/>
<reference evidence="14 15" key="1">
    <citation type="submission" date="2020-02" db="EMBL/GenBank/DDBJ databases">
        <title>Genome sequence of the type strain DSM 27180 of Arthrobacter silviterrae.</title>
        <authorList>
            <person name="Gao J."/>
            <person name="Sun J."/>
        </authorList>
    </citation>
    <scope>NUCLEOTIDE SEQUENCE [LARGE SCALE GENOMIC DNA]</scope>
    <source>
        <strain evidence="14 15">DSM 27180</strain>
    </source>
</reference>
<evidence type="ECO:0000256" key="6">
    <source>
        <dbReference type="ARBA" id="ARBA00022741"/>
    </source>
</evidence>
<keyword evidence="15" id="KW-1185">Reference proteome</keyword>
<feature type="binding site" evidence="12">
    <location>
        <begin position="45"/>
        <end position="49"/>
    </location>
    <ligand>
        <name>substrate</name>
    </ligand>
</feature>
<dbReference type="InterPro" id="IPR002173">
    <property type="entry name" value="Carboh/pur_kinase_PfkB_CS"/>
</dbReference>
<evidence type="ECO:0000313" key="14">
    <source>
        <dbReference type="EMBL" id="NGN84688.1"/>
    </source>
</evidence>
<dbReference type="PANTHER" id="PTHR10584">
    <property type="entry name" value="SUGAR KINASE"/>
    <property type="match status" value="1"/>
</dbReference>
<accession>A0ABX0DCN1</accession>
<dbReference type="Pfam" id="PF00294">
    <property type="entry name" value="PfkB"/>
    <property type="match status" value="1"/>
</dbReference>
<dbReference type="EMBL" id="JAAKZI010000028">
    <property type="protein sequence ID" value="NGN84688.1"/>
    <property type="molecule type" value="Genomic_DNA"/>
</dbReference>
<protein>
    <recommendedName>
        <fullName evidence="3 12">Ribokinase</fullName>
        <shortName evidence="12">RK</shortName>
        <ecNumber evidence="2 12">2.7.1.15</ecNumber>
    </recommendedName>
</protein>
<keyword evidence="12" id="KW-0963">Cytoplasm</keyword>
<feature type="binding site" evidence="12">
    <location>
        <position position="305"/>
    </location>
    <ligand>
        <name>K(+)</name>
        <dbReference type="ChEBI" id="CHEBI:29103"/>
    </ligand>
</feature>
<comment type="subunit">
    <text evidence="12">Homodimer.</text>
</comment>
<evidence type="ECO:0000256" key="4">
    <source>
        <dbReference type="ARBA" id="ARBA00022679"/>
    </source>
</evidence>
<proteinExistence type="inferred from homology"/>
<evidence type="ECO:0000313" key="15">
    <source>
        <dbReference type="Proteomes" id="UP000479226"/>
    </source>
</evidence>
<name>A0ABX0DCN1_9MICC</name>
<comment type="pathway">
    <text evidence="12">Carbohydrate metabolism; D-ribose degradation; D-ribose 5-phosphate from beta-D-ribopyranose: step 2/2.</text>
</comment>
<keyword evidence="6 12" id="KW-0547">Nucleotide-binding</keyword>
<keyword evidence="11 12" id="KW-0119">Carbohydrate metabolism</keyword>
<feature type="binding site" evidence="12">
    <location>
        <begin position="269"/>
        <end position="270"/>
    </location>
    <ligand>
        <name>ATP</name>
        <dbReference type="ChEBI" id="CHEBI:30616"/>
    </ligand>
</feature>
<feature type="binding site" evidence="12">
    <location>
        <position position="309"/>
    </location>
    <ligand>
        <name>K(+)</name>
        <dbReference type="ChEBI" id="CHEBI:29103"/>
    </ligand>
</feature>
<evidence type="ECO:0000256" key="1">
    <source>
        <dbReference type="ARBA" id="ARBA00005380"/>
    </source>
</evidence>
<evidence type="ECO:0000256" key="5">
    <source>
        <dbReference type="ARBA" id="ARBA00022723"/>
    </source>
</evidence>
<keyword evidence="8 12" id="KW-0067">ATP-binding</keyword>
<comment type="subcellular location">
    <subcellularLocation>
        <location evidence="12">Cytoplasm</location>
    </subcellularLocation>
</comment>
<dbReference type="Proteomes" id="UP000479226">
    <property type="component" value="Unassembled WGS sequence"/>
</dbReference>
<sequence length="329" mass="34061">MSILESMCGVMILGSVNVDTFIYVDEFPAPGETILAMGGDMGLGGKGANQAVAASLLGTPVEFIGQVGHDGFADYIRGQFDAYGIDGQTLATSDSYPTGAAYITVNSAGENTICVVSGANTGIEPQDVQARVRQRFEANHENGTIALAQGETDIRLTETFAHECSSRGARFVLNLAPFVALSQATLHLANPLIVNEGEARQLLESVIGEYETLTGVESAQTAAQILAARVSPSVIITLGADGAVAAEGDSSWHQPAPVPEKIEDTTGAGDAFVGAVVSVLARGDSLREAVRWGVAAGSIAVERRGTTSSYPTLAQLELSLLSHTPVGAP</sequence>
<comment type="activity regulation">
    <text evidence="12">Activated by a monovalent cation that binds near, but not in, the active site. The most likely occupant of the site in vivo is potassium. Ion binding induces a conformational change that may alter substrate affinity.</text>
</comment>
<feature type="binding site" evidence="12">
    <location>
        <position position="264"/>
    </location>
    <ligand>
        <name>K(+)</name>
        <dbReference type="ChEBI" id="CHEBI:29103"/>
    </ligand>
</feature>
<comment type="catalytic activity">
    <reaction evidence="12">
        <text>D-ribose + ATP = D-ribose 5-phosphate + ADP + H(+)</text>
        <dbReference type="Rhea" id="RHEA:13697"/>
        <dbReference type="ChEBI" id="CHEBI:15378"/>
        <dbReference type="ChEBI" id="CHEBI:30616"/>
        <dbReference type="ChEBI" id="CHEBI:47013"/>
        <dbReference type="ChEBI" id="CHEBI:78346"/>
        <dbReference type="ChEBI" id="CHEBI:456216"/>
        <dbReference type="EC" id="2.7.1.15"/>
    </reaction>
</comment>
<dbReference type="PANTHER" id="PTHR10584:SF166">
    <property type="entry name" value="RIBOKINASE"/>
    <property type="match status" value="1"/>
</dbReference>
<evidence type="ECO:0000256" key="3">
    <source>
        <dbReference type="ARBA" id="ARBA00016943"/>
    </source>
</evidence>
<keyword evidence="4 12" id="KW-0808">Transferase</keyword>
<feature type="binding site" evidence="12">
    <location>
        <position position="300"/>
    </location>
    <ligand>
        <name>K(+)</name>
        <dbReference type="ChEBI" id="CHEBI:29103"/>
    </ligand>
</feature>
<feature type="binding site" evidence="12">
    <location>
        <position position="303"/>
    </location>
    <ligand>
        <name>K(+)</name>
        <dbReference type="ChEBI" id="CHEBI:29103"/>
    </ligand>
</feature>
<comment type="similarity">
    <text evidence="1">Belongs to the carbohydrate kinase pfkB family.</text>
</comment>
<keyword evidence="7 12" id="KW-0418">Kinase</keyword>
<evidence type="ECO:0000256" key="11">
    <source>
        <dbReference type="ARBA" id="ARBA00023277"/>
    </source>
</evidence>
<comment type="caution">
    <text evidence="14">The sequence shown here is derived from an EMBL/GenBank/DDBJ whole genome shotgun (WGS) entry which is preliminary data.</text>
</comment>
<comment type="function">
    <text evidence="12">Catalyzes the phosphorylation of ribose at O-5 in a reaction requiring ATP and magnesium. The resulting D-ribose-5-phosphate can then be used either for sythesis of nucleotides, histidine, and tryptophan, or as a component of the pentose phosphate pathway.</text>
</comment>
<evidence type="ECO:0000259" key="13">
    <source>
        <dbReference type="Pfam" id="PF00294"/>
    </source>
</evidence>
<evidence type="ECO:0000256" key="2">
    <source>
        <dbReference type="ARBA" id="ARBA00012035"/>
    </source>
</evidence>
<dbReference type="InterPro" id="IPR011611">
    <property type="entry name" value="PfkB_dom"/>
</dbReference>
<dbReference type="HAMAP" id="MF_01987">
    <property type="entry name" value="Ribokinase"/>
    <property type="match status" value="1"/>
</dbReference>
<feature type="binding site" evidence="12">
    <location>
        <begin position="17"/>
        <end position="19"/>
    </location>
    <ligand>
        <name>substrate</name>
    </ligand>
</feature>
<dbReference type="RefSeq" id="WP_165182914.1">
    <property type="nucleotide sequence ID" value="NZ_JAAKZI010000028.1"/>
</dbReference>
<feature type="binding site" evidence="12">
    <location>
        <position position="270"/>
    </location>
    <ligand>
        <name>substrate</name>
    </ligand>
</feature>
<feature type="binding site" evidence="12">
    <location>
        <begin position="237"/>
        <end position="242"/>
    </location>
    <ligand>
        <name>ATP</name>
        <dbReference type="ChEBI" id="CHEBI:30616"/>
    </ligand>
</feature>
<gene>
    <name evidence="12" type="primary">rbsK</name>
    <name evidence="14" type="ORF">G6N77_14670</name>
</gene>
<keyword evidence="10 12" id="KW-0630">Potassium</keyword>
<feature type="binding site" evidence="12">
    <location>
        <position position="151"/>
    </location>
    <ligand>
        <name>substrate</name>
    </ligand>
</feature>